<keyword evidence="1" id="KW-0863">Zinc-finger</keyword>
<dbReference type="AlphaFoldDB" id="A0A9P6AW31"/>
<feature type="region of interest" description="Disordered" evidence="2">
    <location>
        <begin position="85"/>
        <end position="129"/>
    </location>
</feature>
<accession>A0A9P6AW31</accession>
<dbReference type="Gene3D" id="3.30.160.60">
    <property type="entry name" value="Classic Zinc Finger"/>
    <property type="match status" value="1"/>
</dbReference>
<dbReference type="InterPro" id="IPR013087">
    <property type="entry name" value="Znf_C2H2_type"/>
</dbReference>
<feature type="compositionally biased region" description="Polar residues" evidence="2">
    <location>
        <begin position="1"/>
        <end position="10"/>
    </location>
</feature>
<reference evidence="4" key="1">
    <citation type="journal article" date="2020" name="Nat. Commun.">
        <title>Large-scale genome sequencing of mycorrhizal fungi provides insights into the early evolution of symbiotic traits.</title>
        <authorList>
            <person name="Miyauchi S."/>
            <person name="Kiss E."/>
            <person name="Kuo A."/>
            <person name="Drula E."/>
            <person name="Kohler A."/>
            <person name="Sanchez-Garcia M."/>
            <person name="Morin E."/>
            <person name="Andreopoulos B."/>
            <person name="Barry K.W."/>
            <person name="Bonito G."/>
            <person name="Buee M."/>
            <person name="Carver A."/>
            <person name="Chen C."/>
            <person name="Cichocki N."/>
            <person name="Clum A."/>
            <person name="Culley D."/>
            <person name="Crous P.W."/>
            <person name="Fauchery L."/>
            <person name="Girlanda M."/>
            <person name="Hayes R.D."/>
            <person name="Keri Z."/>
            <person name="LaButti K."/>
            <person name="Lipzen A."/>
            <person name="Lombard V."/>
            <person name="Magnuson J."/>
            <person name="Maillard F."/>
            <person name="Murat C."/>
            <person name="Nolan M."/>
            <person name="Ohm R.A."/>
            <person name="Pangilinan J."/>
            <person name="Pereira M.F."/>
            <person name="Perotto S."/>
            <person name="Peter M."/>
            <person name="Pfister S."/>
            <person name="Riley R."/>
            <person name="Sitrit Y."/>
            <person name="Stielow J.B."/>
            <person name="Szollosi G."/>
            <person name="Zifcakova L."/>
            <person name="Stursova M."/>
            <person name="Spatafora J.W."/>
            <person name="Tedersoo L."/>
            <person name="Vaario L.M."/>
            <person name="Yamada A."/>
            <person name="Yan M."/>
            <person name="Wang P."/>
            <person name="Xu J."/>
            <person name="Bruns T."/>
            <person name="Baldrian P."/>
            <person name="Vilgalys R."/>
            <person name="Dunand C."/>
            <person name="Henrissat B."/>
            <person name="Grigoriev I.V."/>
            <person name="Hibbett D."/>
            <person name="Nagy L.G."/>
            <person name="Martin F.M."/>
        </authorList>
    </citation>
    <scope>NUCLEOTIDE SEQUENCE</scope>
    <source>
        <strain evidence="4">UP504</strain>
    </source>
</reference>
<evidence type="ECO:0000313" key="5">
    <source>
        <dbReference type="Proteomes" id="UP000886523"/>
    </source>
</evidence>
<keyword evidence="5" id="KW-1185">Reference proteome</keyword>
<comment type="caution">
    <text evidence="4">The sequence shown here is derived from an EMBL/GenBank/DDBJ whole genome shotgun (WGS) entry which is preliminary data.</text>
</comment>
<evidence type="ECO:0000313" key="4">
    <source>
        <dbReference type="EMBL" id="KAF9512879.1"/>
    </source>
</evidence>
<keyword evidence="1" id="KW-0479">Metal-binding</keyword>
<dbReference type="SUPFAM" id="SSF57667">
    <property type="entry name" value="beta-beta-alpha zinc fingers"/>
    <property type="match status" value="1"/>
</dbReference>
<organism evidence="4 5">
    <name type="scientific">Hydnum rufescens UP504</name>
    <dbReference type="NCBI Taxonomy" id="1448309"/>
    <lineage>
        <taxon>Eukaryota</taxon>
        <taxon>Fungi</taxon>
        <taxon>Dikarya</taxon>
        <taxon>Basidiomycota</taxon>
        <taxon>Agaricomycotina</taxon>
        <taxon>Agaricomycetes</taxon>
        <taxon>Cantharellales</taxon>
        <taxon>Hydnaceae</taxon>
        <taxon>Hydnum</taxon>
    </lineage>
</organism>
<feature type="region of interest" description="Disordered" evidence="2">
    <location>
        <begin position="1"/>
        <end position="24"/>
    </location>
</feature>
<evidence type="ECO:0000256" key="1">
    <source>
        <dbReference type="PROSITE-ProRule" id="PRU00042"/>
    </source>
</evidence>
<feature type="domain" description="C2H2-type" evidence="3">
    <location>
        <begin position="31"/>
        <end position="58"/>
    </location>
</feature>
<dbReference type="GO" id="GO:0008270">
    <property type="term" value="F:zinc ion binding"/>
    <property type="evidence" value="ECO:0007669"/>
    <property type="project" value="UniProtKB-KW"/>
</dbReference>
<protein>
    <recommendedName>
        <fullName evidence="3">C2H2-type domain-containing protein</fullName>
    </recommendedName>
</protein>
<feature type="compositionally biased region" description="Low complexity" evidence="2">
    <location>
        <begin position="96"/>
        <end position="129"/>
    </location>
</feature>
<proteinExistence type="predicted"/>
<dbReference type="InterPro" id="IPR036236">
    <property type="entry name" value="Znf_C2H2_sf"/>
</dbReference>
<dbReference type="PROSITE" id="PS00028">
    <property type="entry name" value="ZINC_FINGER_C2H2_1"/>
    <property type="match status" value="1"/>
</dbReference>
<dbReference type="OrthoDB" id="6077919at2759"/>
<gene>
    <name evidence="4" type="ORF">BS47DRAFT_1020582</name>
</gene>
<evidence type="ECO:0000256" key="2">
    <source>
        <dbReference type="SAM" id="MobiDB-lite"/>
    </source>
</evidence>
<dbReference type="EMBL" id="MU128980">
    <property type="protein sequence ID" value="KAF9512879.1"/>
    <property type="molecule type" value="Genomic_DNA"/>
</dbReference>
<evidence type="ECO:0000259" key="3">
    <source>
        <dbReference type="PROSITE" id="PS50157"/>
    </source>
</evidence>
<keyword evidence="1" id="KW-0862">Zinc</keyword>
<dbReference type="PROSITE" id="PS50157">
    <property type="entry name" value="ZINC_FINGER_C2H2_2"/>
    <property type="match status" value="1"/>
</dbReference>
<name>A0A9P6AW31_9AGAM</name>
<dbReference type="Proteomes" id="UP000886523">
    <property type="component" value="Unassembled WGS sequence"/>
</dbReference>
<sequence>MKYPLASSSSRKTKGSGLTQRAKKQIVRRRHACTYCPKLCTRPSELAEHIANHRGDKRHACVCDYSTAYRSNLNRHRSSCKVLKAKNEHSLPPDASSNGESSPEPSKGSPEAFGAPSSPHAPSPSLSLGSHDIASFDGFQDYHSPTIGISLANTIRRSVGALLPIVRTRSSLPHNSAPSTSLTTARSLHSPFLKSRSQCIPPNPVTPWMLTSGSCESSGLTRQMLPPRASYNTIPF</sequence>